<comment type="caution">
    <text evidence="5">The sequence shown here is derived from an EMBL/GenBank/DDBJ whole genome shotgun (WGS) entry which is preliminary data.</text>
</comment>
<feature type="compositionally biased region" description="Low complexity" evidence="3">
    <location>
        <begin position="225"/>
        <end position="257"/>
    </location>
</feature>
<sequence>MSCLGERLTALVDGELGHDERERAHAHLAVCARCRAEAATLRSLKGRLRGLGGAPEPGADDLPTDDFLTRLRALGETAAPSGSPPPGASEVPDPFAIPGRSGEPGPHGEPGGPFGEPPATRGRPARPRRSSGRPSRPVRAAAFAGPRDTRPAGHAAALARPRRRFLVMGAATLALGLGTASYAAGGGRPGPAITPEFDRFAVEHAMTSGDAPVTGTDPRPLGRTGSPVPADASPGAVVPAAPTPGATTPGATPIASPVTSVPVPAGP</sequence>
<feature type="compositionally biased region" description="Low complexity" evidence="3">
    <location>
        <begin position="132"/>
        <end position="142"/>
    </location>
</feature>
<feature type="region of interest" description="Disordered" evidence="3">
    <location>
        <begin position="76"/>
        <end position="162"/>
    </location>
</feature>
<accession>A0ABW3EN01</accession>
<keyword evidence="2" id="KW-0804">Transcription</keyword>
<feature type="domain" description="Putative zinc-finger" evidence="4">
    <location>
        <begin position="6"/>
        <end position="35"/>
    </location>
</feature>
<evidence type="ECO:0000313" key="6">
    <source>
        <dbReference type="Proteomes" id="UP001596972"/>
    </source>
</evidence>
<dbReference type="Proteomes" id="UP001596972">
    <property type="component" value="Unassembled WGS sequence"/>
</dbReference>
<protein>
    <submittedName>
        <fullName evidence="5">Zf-HC2 domain-containing protein</fullName>
    </submittedName>
</protein>
<keyword evidence="1" id="KW-0805">Transcription regulation</keyword>
<dbReference type="InterPro" id="IPR027383">
    <property type="entry name" value="Znf_put"/>
</dbReference>
<evidence type="ECO:0000256" key="1">
    <source>
        <dbReference type="ARBA" id="ARBA00023015"/>
    </source>
</evidence>
<gene>
    <name evidence="5" type="ORF">ACFQ11_09720</name>
</gene>
<reference evidence="6" key="1">
    <citation type="journal article" date="2019" name="Int. J. Syst. Evol. Microbiol.">
        <title>The Global Catalogue of Microorganisms (GCM) 10K type strain sequencing project: providing services to taxonomists for standard genome sequencing and annotation.</title>
        <authorList>
            <consortium name="The Broad Institute Genomics Platform"/>
            <consortium name="The Broad Institute Genome Sequencing Center for Infectious Disease"/>
            <person name="Wu L."/>
            <person name="Ma J."/>
        </authorList>
    </citation>
    <scope>NUCLEOTIDE SEQUENCE [LARGE SCALE GENOMIC DNA]</scope>
    <source>
        <strain evidence="6">JCM 31202</strain>
    </source>
</reference>
<dbReference type="RefSeq" id="WP_378297668.1">
    <property type="nucleotide sequence ID" value="NZ_JBHTJA010000013.1"/>
</dbReference>
<proteinExistence type="predicted"/>
<feature type="region of interest" description="Disordered" evidence="3">
    <location>
        <begin position="204"/>
        <end position="267"/>
    </location>
</feature>
<dbReference type="InterPro" id="IPR041916">
    <property type="entry name" value="Anti_sigma_zinc_sf"/>
</dbReference>
<evidence type="ECO:0000313" key="5">
    <source>
        <dbReference type="EMBL" id="MFD0900667.1"/>
    </source>
</evidence>
<evidence type="ECO:0000256" key="3">
    <source>
        <dbReference type="SAM" id="MobiDB-lite"/>
    </source>
</evidence>
<dbReference type="Pfam" id="PF13490">
    <property type="entry name" value="zf-HC2"/>
    <property type="match status" value="1"/>
</dbReference>
<dbReference type="Gene3D" id="1.10.10.1320">
    <property type="entry name" value="Anti-sigma factor, zinc-finger domain"/>
    <property type="match status" value="1"/>
</dbReference>
<name>A0ABW3EN01_9ACTN</name>
<evidence type="ECO:0000259" key="4">
    <source>
        <dbReference type="Pfam" id="PF13490"/>
    </source>
</evidence>
<dbReference type="EMBL" id="JBHTJA010000013">
    <property type="protein sequence ID" value="MFD0900667.1"/>
    <property type="molecule type" value="Genomic_DNA"/>
</dbReference>
<evidence type="ECO:0000256" key="2">
    <source>
        <dbReference type="ARBA" id="ARBA00023163"/>
    </source>
</evidence>
<organism evidence="5 6">
    <name type="scientific">Actinomadura sediminis</name>
    <dbReference type="NCBI Taxonomy" id="1038904"/>
    <lineage>
        <taxon>Bacteria</taxon>
        <taxon>Bacillati</taxon>
        <taxon>Actinomycetota</taxon>
        <taxon>Actinomycetes</taxon>
        <taxon>Streptosporangiales</taxon>
        <taxon>Thermomonosporaceae</taxon>
        <taxon>Actinomadura</taxon>
    </lineage>
</organism>
<keyword evidence="6" id="KW-1185">Reference proteome</keyword>